<reference evidence="1 2" key="1">
    <citation type="journal article" date="2019" name="Sci. Rep.">
        <title>Orb-weaving spider Araneus ventricosus genome elucidates the spidroin gene catalogue.</title>
        <authorList>
            <person name="Kono N."/>
            <person name="Nakamura H."/>
            <person name="Ohtoshi R."/>
            <person name="Moran D.A.P."/>
            <person name="Shinohara A."/>
            <person name="Yoshida Y."/>
            <person name="Fujiwara M."/>
            <person name="Mori M."/>
            <person name="Tomita M."/>
            <person name="Arakawa K."/>
        </authorList>
    </citation>
    <scope>NUCLEOTIDE SEQUENCE [LARGE SCALE GENOMIC DNA]</scope>
</reference>
<evidence type="ECO:0000313" key="1">
    <source>
        <dbReference type="EMBL" id="GBM17503.1"/>
    </source>
</evidence>
<dbReference type="AlphaFoldDB" id="A0A4Y2DL32"/>
<proteinExistence type="predicted"/>
<name>A0A4Y2DL32_ARAVE</name>
<keyword evidence="2" id="KW-1185">Reference proteome</keyword>
<evidence type="ECO:0000313" key="2">
    <source>
        <dbReference type="Proteomes" id="UP000499080"/>
    </source>
</evidence>
<dbReference type="EMBL" id="BGPR01000389">
    <property type="protein sequence ID" value="GBM17503.1"/>
    <property type="molecule type" value="Genomic_DNA"/>
</dbReference>
<accession>A0A4Y2DL32</accession>
<organism evidence="1 2">
    <name type="scientific">Araneus ventricosus</name>
    <name type="common">Orbweaver spider</name>
    <name type="synonym">Epeira ventricosa</name>
    <dbReference type="NCBI Taxonomy" id="182803"/>
    <lineage>
        <taxon>Eukaryota</taxon>
        <taxon>Metazoa</taxon>
        <taxon>Ecdysozoa</taxon>
        <taxon>Arthropoda</taxon>
        <taxon>Chelicerata</taxon>
        <taxon>Arachnida</taxon>
        <taxon>Araneae</taxon>
        <taxon>Araneomorphae</taxon>
        <taxon>Entelegynae</taxon>
        <taxon>Araneoidea</taxon>
        <taxon>Araneidae</taxon>
        <taxon>Araneus</taxon>
    </lineage>
</organism>
<gene>
    <name evidence="1" type="ORF">AVEN_193787_1</name>
</gene>
<sequence>MGVDPSCVICGNRLRVGSTVTVTKGLQTLINDSITLTCMTVHVECSKCYTIPSSMVKAISHQDDKVSENKTSRRAENSAFDFQNHCLFCDEASSAKVETKIAQKYRKVQKTTYSKAHFPTFVV</sequence>
<dbReference type="Proteomes" id="UP000499080">
    <property type="component" value="Unassembled WGS sequence"/>
</dbReference>
<comment type="caution">
    <text evidence="1">The sequence shown here is derived from an EMBL/GenBank/DDBJ whole genome shotgun (WGS) entry which is preliminary data.</text>
</comment>
<protein>
    <submittedName>
        <fullName evidence="1">Uncharacterized protein</fullName>
    </submittedName>
</protein>